<dbReference type="InterPro" id="IPR017946">
    <property type="entry name" value="PLC-like_Pdiesterase_TIM-brl"/>
</dbReference>
<keyword evidence="4" id="KW-0319">Glycerol metabolism</keyword>
<comment type="similarity">
    <text evidence="1">Belongs to the glycerophosphoryl diester phosphodiesterase family.</text>
</comment>
<protein>
    <recommendedName>
        <fullName evidence="2">glycerophosphodiester phosphodiesterase</fullName>
        <ecNumber evidence="2">3.1.4.46</ecNumber>
    </recommendedName>
</protein>
<dbReference type="PANTHER" id="PTHR43620">
    <property type="entry name" value="GLYCEROPHOSPHORYL DIESTER PHOSPHODIESTERASE"/>
    <property type="match status" value="1"/>
</dbReference>
<evidence type="ECO:0000313" key="8">
    <source>
        <dbReference type="EMBL" id="MCJ2180653.1"/>
    </source>
</evidence>
<comment type="catalytic activity">
    <reaction evidence="6">
        <text>a sn-glycero-3-phosphodiester + H2O = an alcohol + sn-glycerol 3-phosphate + H(+)</text>
        <dbReference type="Rhea" id="RHEA:12969"/>
        <dbReference type="ChEBI" id="CHEBI:15377"/>
        <dbReference type="ChEBI" id="CHEBI:15378"/>
        <dbReference type="ChEBI" id="CHEBI:30879"/>
        <dbReference type="ChEBI" id="CHEBI:57597"/>
        <dbReference type="ChEBI" id="CHEBI:83408"/>
        <dbReference type="EC" id="3.1.4.46"/>
    </reaction>
</comment>
<dbReference type="Proteomes" id="UP001162880">
    <property type="component" value="Unassembled WGS sequence"/>
</dbReference>
<evidence type="ECO:0000256" key="6">
    <source>
        <dbReference type="ARBA" id="ARBA00047512"/>
    </source>
</evidence>
<evidence type="ECO:0000256" key="1">
    <source>
        <dbReference type="ARBA" id="ARBA00007277"/>
    </source>
</evidence>
<dbReference type="Gene3D" id="3.20.20.190">
    <property type="entry name" value="Phosphatidylinositol (PI) phosphodiesterase"/>
    <property type="match status" value="1"/>
</dbReference>
<evidence type="ECO:0000313" key="9">
    <source>
        <dbReference type="Proteomes" id="UP001162880"/>
    </source>
</evidence>
<comment type="caution">
    <text evidence="8">The sequence shown here is derived from an EMBL/GenBank/DDBJ whole genome shotgun (WGS) entry which is preliminary data.</text>
</comment>
<reference evidence="8" key="1">
    <citation type="submission" date="2022-03" db="EMBL/GenBank/DDBJ databases">
        <title>Identification of a novel bacterium isolated from mangrove sediments.</title>
        <authorList>
            <person name="Pan X."/>
        </authorList>
    </citation>
    <scope>NUCLEOTIDE SEQUENCE</scope>
    <source>
        <strain evidence="8">B2580</strain>
    </source>
</reference>
<dbReference type="RefSeq" id="WP_243996097.1">
    <property type="nucleotide sequence ID" value="NZ_JALHLE010000039.1"/>
</dbReference>
<evidence type="ECO:0000259" key="7">
    <source>
        <dbReference type="PROSITE" id="PS51704"/>
    </source>
</evidence>
<gene>
    <name evidence="8" type="ORF">MTR64_18935</name>
</gene>
<dbReference type="PROSITE" id="PS51318">
    <property type="entry name" value="TAT"/>
    <property type="match status" value="1"/>
</dbReference>
<evidence type="ECO:0000256" key="4">
    <source>
        <dbReference type="ARBA" id="ARBA00022798"/>
    </source>
</evidence>
<dbReference type="InterPro" id="IPR030395">
    <property type="entry name" value="GP_PDE_dom"/>
</dbReference>
<evidence type="ECO:0000256" key="3">
    <source>
        <dbReference type="ARBA" id="ARBA00022729"/>
    </source>
</evidence>
<keyword evidence="3" id="KW-0732">Signal</keyword>
<dbReference type="SUPFAM" id="SSF51695">
    <property type="entry name" value="PLC-like phosphodiesterases"/>
    <property type="match status" value="1"/>
</dbReference>
<organism evidence="8 9">
    <name type="scientific">Novosphingobium album</name>
    <name type="common">ex Hu et al. 2023</name>
    <dbReference type="NCBI Taxonomy" id="2930093"/>
    <lineage>
        <taxon>Bacteria</taxon>
        <taxon>Pseudomonadati</taxon>
        <taxon>Pseudomonadota</taxon>
        <taxon>Alphaproteobacteria</taxon>
        <taxon>Sphingomonadales</taxon>
        <taxon>Sphingomonadaceae</taxon>
        <taxon>Novosphingobium</taxon>
    </lineage>
</organism>
<dbReference type="InterPro" id="IPR006311">
    <property type="entry name" value="TAT_signal"/>
</dbReference>
<evidence type="ECO:0000256" key="2">
    <source>
        <dbReference type="ARBA" id="ARBA00012247"/>
    </source>
</evidence>
<sequence length="381" mass="41216">MTQFDLSRRSLIGGALAVAGAAHVPDAFASTAQPPLQRPAKPLVIGHRGAPALRPEHTLASYARAIADGADFIEPDLVATKDGVLIARHENNIAETTDVAARPQFADRKATKAIDGETITGWFTEDFTLAEIKSLRAKERLGTQRPESHSFDGQFQVVTLEEVADFTAAEAAARGRAIGLIPEIKHSTYFEGIGLPLEQRLLDRITASTYMQTAPVIIQSFEVSNLKWLRERLTGQTNVQLMQLTVPAAVRPADLADKGTGPTYKDMHTPRGLADMAAYADWISPNDLALLPRDKDDNLSSTPTGLIGNAHLAGLLVCSWTFRPENHFLPANLRDGDGDGARNPQGSMAEIRAYLDAGLDAFFTDDPAIGREAVNGWHHAS</sequence>
<keyword evidence="9" id="KW-1185">Reference proteome</keyword>
<accession>A0ABT0B6M0</accession>
<dbReference type="PANTHER" id="PTHR43620:SF7">
    <property type="entry name" value="GLYCEROPHOSPHODIESTER PHOSPHODIESTERASE GDPD5-RELATED"/>
    <property type="match status" value="1"/>
</dbReference>
<keyword evidence="5" id="KW-0378">Hydrolase</keyword>
<dbReference type="EC" id="3.1.4.46" evidence="2"/>
<dbReference type="PROSITE" id="PS51704">
    <property type="entry name" value="GP_PDE"/>
    <property type="match status" value="1"/>
</dbReference>
<feature type="domain" description="GP-PDE" evidence="7">
    <location>
        <begin position="42"/>
        <end position="374"/>
    </location>
</feature>
<dbReference type="Pfam" id="PF03009">
    <property type="entry name" value="GDPD"/>
    <property type="match status" value="1"/>
</dbReference>
<name>A0ABT0B6M0_9SPHN</name>
<dbReference type="EMBL" id="JALHLE010000039">
    <property type="protein sequence ID" value="MCJ2180653.1"/>
    <property type="molecule type" value="Genomic_DNA"/>
</dbReference>
<evidence type="ECO:0000256" key="5">
    <source>
        <dbReference type="ARBA" id="ARBA00022801"/>
    </source>
</evidence>
<proteinExistence type="inferred from homology"/>